<dbReference type="AlphaFoldDB" id="A0A0A9AVT7"/>
<reference evidence="1" key="1">
    <citation type="submission" date="2014-09" db="EMBL/GenBank/DDBJ databases">
        <authorList>
            <person name="Magalhaes I.L.F."/>
            <person name="Oliveira U."/>
            <person name="Santos F.R."/>
            <person name="Vidigal T.H.D.A."/>
            <person name="Brescovit A.D."/>
            <person name="Santos A.J."/>
        </authorList>
    </citation>
    <scope>NUCLEOTIDE SEQUENCE</scope>
    <source>
        <tissue evidence="1">Shoot tissue taken approximately 20 cm above the soil surface</tissue>
    </source>
</reference>
<evidence type="ECO:0000313" key="1">
    <source>
        <dbReference type="EMBL" id="JAD53020.1"/>
    </source>
</evidence>
<organism evidence="1">
    <name type="scientific">Arundo donax</name>
    <name type="common">Giant reed</name>
    <name type="synonym">Donax arundinaceus</name>
    <dbReference type="NCBI Taxonomy" id="35708"/>
    <lineage>
        <taxon>Eukaryota</taxon>
        <taxon>Viridiplantae</taxon>
        <taxon>Streptophyta</taxon>
        <taxon>Embryophyta</taxon>
        <taxon>Tracheophyta</taxon>
        <taxon>Spermatophyta</taxon>
        <taxon>Magnoliopsida</taxon>
        <taxon>Liliopsida</taxon>
        <taxon>Poales</taxon>
        <taxon>Poaceae</taxon>
        <taxon>PACMAD clade</taxon>
        <taxon>Arundinoideae</taxon>
        <taxon>Arundineae</taxon>
        <taxon>Arundo</taxon>
    </lineage>
</organism>
<accession>A0A0A9AVT7</accession>
<reference evidence="1" key="2">
    <citation type="journal article" date="2015" name="Data Brief">
        <title>Shoot transcriptome of the giant reed, Arundo donax.</title>
        <authorList>
            <person name="Barrero R.A."/>
            <person name="Guerrero F.D."/>
            <person name="Moolhuijzen P."/>
            <person name="Goolsby J.A."/>
            <person name="Tidwell J."/>
            <person name="Bellgard S.E."/>
            <person name="Bellgard M.I."/>
        </authorList>
    </citation>
    <scope>NUCLEOTIDE SEQUENCE</scope>
    <source>
        <tissue evidence="1">Shoot tissue taken approximately 20 cm above the soil surface</tissue>
    </source>
</reference>
<proteinExistence type="predicted"/>
<dbReference type="EMBL" id="GBRH01244875">
    <property type="protein sequence ID" value="JAD53020.1"/>
    <property type="molecule type" value="Transcribed_RNA"/>
</dbReference>
<protein>
    <submittedName>
        <fullName evidence="1">Uncharacterized protein</fullName>
    </submittedName>
</protein>
<sequence>MFYERLGDIKRSENLFLEQSYYQTKQFLHFTFCFGMSECG</sequence>
<name>A0A0A9AVT7_ARUDO</name>